<gene>
    <name evidence="8" type="primary">AGL80</name>
</gene>
<dbReference type="Gene3D" id="3.40.1810.10">
    <property type="entry name" value="Transcription factor, MADS-box"/>
    <property type="match status" value="1"/>
</dbReference>
<evidence type="ECO:0000256" key="3">
    <source>
        <dbReference type="ARBA" id="ARBA00023125"/>
    </source>
</evidence>
<protein>
    <submittedName>
        <fullName evidence="8">Agamous-like 80</fullName>
    </submittedName>
</protein>
<evidence type="ECO:0000256" key="2">
    <source>
        <dbReference type="ARBA" id="ARBA00023015"/>
    </source>
</evidence>
<keyword evidence="3" id="KW-0238">DNA-binding</keyword>
<dbReference type="GO" id="GO:0046983">
    <property type="term" value="F:protein dimerization activity"/>
    <property type="evidence" value="ECO:0007669"/>
    <property type="project" value="InterPro"/>
</dbReference>
<dbReference type="SMART" id="SM00432">
    <property type="entry name" value="MADS"/>
    <property type="match status" value="1"/>
</dbReference>
<dbReference type="InterPro" id="IPR033897">
    <property type="entry name" value="SRF-like_MADS-box"/>
</dbReference>
<evidence type="ECO:0000256" key="4">
    <source>
        <dbReference type="ARBA" id="ARBA00023163"/>
    </source>
</evidence>
<proteinExistence type="evidence at transcript level"/>
<evidence type="ECO:0000256" key="1">
    <source>
        <dbReference type="ARBA" id="ARBA00004123"/>
    </source>
</evidence>
<evidence type="ECO:0000256" key="6">
    <source>
        <dbReference type="SAM" id="Coils"/>
    </source>
</evidence>
<dbReference type="CDD" id="cd00266">
    <property type="entry name" value="MADS_SRF_like"/>
    <property type="match status" value="1"/>
</dbReference>
<feature type="coiled-coil region" evidence="6">
    <location>
        <begin position="88"/>
        <end position="115"/>
    </location>
</feature>
<feature type="domain" description="MADS-box" evidence="7">
    <location>
        <begin position="1"/>
        <end position="47"/>
    </location>
</feature>
<dbReference type="InterPro" id="IPR050142">
    <property type="entry name" value="MADS-box/MEF2_TF"/>
</dbReference>
<dbReference type="PROSITE" id="PS50066">
    <property type="entry name" value="MADS_BOX_2"/>
    <property type="match status" value="1"/>
</dbReference>
<comment type="subcellular location">
    <subcellularLocation>
        <location evidence="1">Nucleus</location>
    </subcellularLocation>
</comment>
<keyword evidence="5" id="KW-0539">Nucleus</keyword>
<dbReference type="InterPro" id="IPR036879">
    <property type="entry name" value="TF_MADSbox_sf"/>
</dbReference>
<dbReference type="EMBL" id="KT258041">
    <property type="protein sequence ID" value="ALE99369.1"/>
    <property type="molecule type" value="mRNA"/>
</dbReference>
<dbReference type="PANTHER" id="PTHR48019">
    <property type="entry name" value="SERUM RESPONSE FACTOR HOMOLOG"/>
    <property type="match status" value="1"/>
</dbReference>
<dbReference type="Pfam" id="PF00319">
    <property type="entry name" value="SRF-TF"/>
    <property type="match status" value="1"/>
</dbReference>
<dbReference type="GO" id="GO:0005634">
    <property type="term" value="C:nucleus"/>
    <property type="evidence" value="ECO:0007669"/>
    <property type="project" value="UniProtKB-SubCell"/>
</dbReference>
<accession>A0A0M4RPS1</accession>
<keyword evidence="4" id="KW-0804">Transcription</keyword>
<keyword evidence="6" id="KW-0175">Coiled coil</keyword>
<dbReference type="InterPro" id="IPR002100">
    <property type="entry name" value="TF_MADSbox"/>
</dbReference>
<reference evidence="8" key="1">
    <citation type="submission" date="2015-07" db="EMBL/GenBank/DDBJ databases">
        <title>Identification of six MADS-box genes from sugar apple (Annona squamosa L.).</title>
        <authorList>
            <person name="Liu K."/>
        </authorList>
    </citation>
    <scope>NUCLEOTIDE SEQUENCE</scope>
</reference>
<evidence type="ECO:0000313" key="8">
    <source>
        <dbReference type="EMBL" id="ALE99369.1"/>
    </source>
</evidence>
<dbReference type="GO" id="GO:0045944">
    <property type="term" value="P:positive regulation of transcription by RNA polymerase II"/>
    <property type="evidence" value="ECO:0007669"/>
    <property type="project" value="InterPro"/>
</dbReference>
<sequence>MARKKVKLAWIANESSRKATYKKRKKGLLKKVRELSTLCGVPACAVICGPQTSQPLEVWPTAAEAREIIVKFKRLPEMEQSKKMMNQEGFLRQRLAKLKEQLKRQQRDNREAEATVLMYQSLAGKGMHGVTTEDLNELSWLMESKMKVVEERIEILKRAAAAAVPPVKVQAREETSVKNEMRGGEKAMPFHDHVVAMEMESLQRQQWFMELMNSHDPTGYGSGGMVGQFGDSNPWLDACFP</sequence>
<dbReference type="FunFam" id="3.40.1810.10:FF:000024">
    <property type="entry name" value="Agamous-like MADS-box protein AGL80"/>
    <property type="match status" value="1"/>
</dbReference>
<evidence type="ECO:0000256" key="5">
    <source>
        <dbReference type="ARBA" id="ARBA00023242"/>
    </source>
</evidence>
<organism evidence="8">
    <name type="scientific">Annona squamosa</name>
    <name type="common">Sugar apple</name>
    <dbReference type="NCBI Taxonomy" id="301693"/>
    <lineage>
        <taxon>Eukaryota</taxon>
        <taxon>Viridiplantae</taxon>
        <taxon>Streptophyta</taxon>
        <taxon>Embryophyta</taxon>
        <taxon>Tracheophyta</taxon>
        <taxon>Spermatophyta</taxon>
        <taxon>Magnoliopsida</taxon>
        <taxon>Magnoliidae</taxon>
        <taxon>Magnoliales</taxon>
        <taxon>Annonaceae</taxon>
        <taxon>Annonoideae</taxon>
        <taxon>Annoneae</taxon>
        <taxon>Annona</taxon>
    </lineage>
</organism>
<dbReference type="SUPFAM" id="SSF55455">
    <property type="entry name" value="SRF-like"/>
    <property type="match status" value="1"/>
</dbReference>
<evidence type="ECO:0000259" key="7">
    <source>
        <dbReference type="PROSITE" id="PS50066"/>
    </source>
</evidence>
<dbReference type="AlphaFoldDB" id="A0A0M4RPS1"/>
<dbReference type="GO" id="GO:0000987">
    <property type="term" value="F:cis-regulatory region sequence-specific DNA binding"/>
    <property type="evidence" value="ECO:0007669"/>
    <property type="project" value="InterPro"/>
</dbReference>
<dbReference type="GO" id="GO:0000981">
    <property type="term" value="F:DNA-binding transcription factor activity, RNA polymerase II-specific"/>
    <property type="evidence" value="ECO:0007669"/>
    <property type="project" value="InterPro"/>
</dbReference>
<keyword evidence="2" id="KW-0805">Transcription regulation</keyword>
<name>A0A0M4RPS1_ANNSQ</name>
<dbReference type="PRINTS" id="PR00404">
    <property type="entry name" value="MADSDOMAIN"/>
</dbReference>